<dbReference type="Proteomes" id="UP001634393">
    <property type="component" value="Unassembled WGS sequence"/>
</dbReference>
<comment type="caution">
    <text evidence="2">The sequence shown here is derived from an EMBL/GenBank/DDBJ whole genome shotgun (WGS) entry which is preliminary data.</text>
</comment>
<organism evidence="2 3">
    <name type="scientific">Penstemon smallii</name>
    <dbReference type="NCBI Taxonomy" id="265156"/>
    <lineage>
        <taxon>Eukaryota</taxon>
        <taxon>Viridiplantae</taxon>
        <taxon>Streptophyta</taxon>
        <taxon>Embryophyta</taxon>
        <taxon>Tracheophyta</taxon>
        <taxon>Spermatophyta</taxon>
        <taxon>Magnoliopsida</taxon>
        <taxon>eudicotyledons</taxon>
        <taxon>Gunneridae</taxon>
        <taxon>Pentapetalae</taxon>
        <taxon>asterids</taxon>
        <taxon>lamiids</taxon>
        <taxon>Lamiales</taxon>
        <taxon>Plantaginaceae</taxon>
        <taxon>Cheloneae</taxon>
        <taxon>Penstemon</taxon>
    </lineage>
</organism>
<gene>
    <name evidence="2" type="ORF">ACJIZ3_015732</name>
</gene>
<dbReference type="PANTHER" id="PTHR31197:SF12">
    <property type="entry name" value="OS02G0770600 PROTEIN"/>
    <property type="match status" value="1"/>
</dbReference>
<proteinExistence type="predicted"/>
<dbReference type="EMBL" id="JBJXBP010000008">
    <property type="protein sequence ID" value="KAL3814464.1"/>
    <property type="molecule type" value="Genomic_DNA"/>
</dbReference>
<evidence type="ECO:0000313" key="2">
    <source>
        <dbReference type="EMBL" id="KAL3814464.1"/>
    </source>
</evidence>
<feature type="region of interest" description="Disordered" evidence="1">
    <location>
        <begin position="1"/>
        <end position="21"/>
    </location>
</feature>
<protein>
    <submittedName>
        <fullName evidence="2">Uncharacterized protein</fullName>
    </submittedName>
</protein>
<feature type="compositionally biased region" description="Basic residues" evidence="1">
    <location>
        <begin position="1"/>
        <end position="11"/>
    </location>
</feature>
<evidence type="ECO:0000313" key="3">
    <source>
        <dbReference type="Proteomes" id="UP001634393"/>
    </source>
</evidence>
<feature type="region of interest" description="Disordered" evidence="1">
    <location>
        <begin position="276"/>
        <end position="335"/>
    </location>
</feature>
<reference evidence="2 3" key="1">
    <citation type="submission" date="2024-12" db="EMBL/GenBank/DDBJ databases">
        <title>The unique morphological basis and parallel evolutionary history of personate flowers in Penstemon.</title>
        <authorList>
            <person name="Depatie T.H."/>
            <person name="Wessinger C.A."/>
        </authorList>
    </citation>
    <scope>NUCLEOTIDE SEQUENCE [LARGE SCALE GENOMIC DNA]</scope>
    <source>
        <strain evidence="2">WTNN_2</strain>
        <tissue evidence="2">Leaf</tissue>
    </source>
</reference>
<dbReference type="InterPro" id="IPR012866">
    <property type="entry name" value="DUF1644"/>
</dbReference>
<dbReference type="PANTHER" id="PTHR31197">
    <property type="entry name" value="OS01G0612600 PROTEIN"/>
    <property type="match status" value="1"/>
</dbReference>
<evidence type="ECO:0000256" key="1">
    <source>
        <dbReference type="SAM" id="MobiDB-lite"/>
    </source>
</evidence>
<keyword evidence="3" id="KW-1185">Reference proteome</keyword>
<dbReference type="AlphaFoldDB" id="A0ABD3RNB9"/>
<accession>A0ABD3RNB9</accession>
<name>A0ABD3RNB9_9LAMI</name>
<feature type="compositionally biased region" description="Acidic residues" evidence="1">
    <location>
        <begin position="310"/>
        <end position="327"/>
    </location>
</feature>
<sequence length="363" mass="41185">MAKGSRGRRGIASRQCRPTPYPLPSYEEMDGMQNNCSKIVKKDWEDTTCSVCMECPHNAVLLLCSSHEKGCRPYMCGTSFRHSNCLDQYKKAYTKNLSDNFPRHNLLDSQTIGSLSGRSFEKCEATELACPLCRGQVKGWTVVDPAREHLNAKKRSCMQDNCSFSGTYKELRKHVKAEHPSAKPREVDPTIEQKWRRLERERERDDVMSTIRTSMPGAVFFGDYVIEGSHYDFDSDDEDGFDADAMERNEGMEVGIDRNLMSVFLFLQAFGSEGNVSHHRGMRRHERDSNQSLDGGAVRLSRESTIGVYDESDHDTDNDDDNEDDDSYGTSLAGRLRRQGRVLLGRSGRRRRHREVNGSGDGL</sequence>
<dbReference type="Pfam" id="PF07800">
    <property type="entry name" value="DUF1644"/>
    <property type="match status" value="1"/>
</dbReference>